<dbReference type="PROSITE" id="PS51007">
    <property type="entry name" value="CYTC"/>
    <property type="match status" value="1"/>
</dbReference>
<dbReference type="GO" id="GO:0009055">
    <property type="term" value="F:electron transfer activity"/>
    <property type="evidence" value="ECO:0007669"/>
    <property type="project" value="InterPro"/>
</dbReference>
<evidence type="ECO:0000256" key="5">
    <source>
        <dbReference type="SAM" id="MobiDB-lite"/>
    </source>
</evidence>
<accession>A0A4R1M2M0</accession>
<dbReference type="InterPro" id="IPR009056">
    <property type="entry name" value="Cyt_c-like_dom"/>
</dbReference>
<evidence type="ECO:0000256" key="1">
    <source>
        <dbReference type="ARBA" id="ARBA00022617"/>
    </source>
</evidence>
<comment type="caution">
    <text evidence="8">The sequence shown here is derived from an EMBL/GenBank/DDBJ whole genome shotgun (WGS) entry which is preliminary data.</text>
</comment>
<dbReference type="SUPFAM" id="SSF46626">
    <property type="entry name" value="Cytochrome c"/>
    <property type="match status" value="1"/>
</dbReference>
<evidence type="ECO:0000256" key="4">
    <source>
        <dbReference type="PROSITE-ProRule" id="PRU00433"/>
    </source>
</evidence>
<sequence length="276" mass="31058">METINIPSTYLFIVTIVLFLTLLIASIIILKALKTIIKVTMPELEQEEKASTIPSTNKKLQRKERWNKIWGLNPLDKEEEIMIDHEYDGIRELDNPIPMWFNALFYSSIVFAIGYLLVYHVFGWGMTQDEEYQAAMQAGEKQRIEFLESSGSNIDENSVTLDLSPEFVAAGQEIFLQNCGMCHGNLGEGLIGPNLADEYWLHGGEVGEIFRTVKYGVPEKGMVPWEANLTPVQIAQVSNFILSLAGTNPDNPKDPEGDKKETTATEEPTNTEEVKI</sequence>
<keyword evidence="6" id="KW-1133">Transmembrane helix</keyword>
<feature type="transmembrane region" description="Helical" evidence="6">
    <location>
        <begin position="12"/>
        <end position="33"/>
    </location>
</feature>
<gene>
    <name evidence="8" type="ORF">C8N28_0979</name>
</gene>
<dbReference type="InterPro" id="IPR032858">
    <property type="entry name" value="CcoP_N"/>
</dbReference>
<keyword evidence="6" id="KW-0472">Membrane</keyword>
<feature type="domain" description="Cytochrome c" evidence="7">
    <location>
        <begin position="166"/>
        <end position="245"/>
    </location>
</feature>
<dbReference type="AlphaFoldDB" id="A0A4R1M2M0"/>
<dbReference type="GO" id="GO:0020037">
    <property type="term" value="F:heme binding"/>
    <property type="evidence" value="ECO:0007669"/>
    <property type="project" value="InterPro"/>
</dbReference>
<keyword evidence="1 4" id="KW-0349">Heme</keyword>
<evidence type="ECO:0000256" key="2">
    <source>
        <dbReference type="ARBA" id="ARBA00022723"/>
    </source>
</evidence>
<protein>
    <submittedName>
        <fullName evidence="8">Cytochrome c oxidase cbb3-type subunit 3</fullName>
    </submittedName>
</protein>
<dbReference type="InterPro" id="IPR036909">
    <property type="entry name" value="Cyt_c-like_dom_sf"/>
</dbReference>
<evidence type="ECO:0000313" key="9">
    <source>
        <dbReference type="Proteomes" id="UP000294616"/>
    </source>
</evidence>
<dbReference type="InterPro" id="IPR038414">
    <property type="entry name" value="CcoP_N_sf"/>
</dbReference>
<feature type="transmembrane region" description="Helical" evidence="6">
    <location>
        <begin position="100"/>
        <end position="122"/>
    </location>
</feature>
<dbReference type="Gene3D" id="1.10.760.10">
    <property type="entry name" value="Cytochrome c-like domain"/>
    <property type="match status" value="1"/>
</dbReference>
<name>A0A4R1M2M0_9SPHI</name>
<evidence type="ECO:0000313" key="8">
    <source>
        <dbReference type="EMBL" id="TCK85667.1"/>
    </source>
</evidence>
<reference evidence="8 9" key="1">
    <citation type="submission" date="2019-03" db="EMBL/GenBank/DDBJ databases">
        <title>Genomic Encyclopedia of Archaeal and Bacterial Type Strains, Phase II (KMG-II): from individual species to whole genera.</title>
        <authorList>
            <person name="Goeker M."/>
        </authorList>
    </citation>
    <scope>NUCLEOTIDE SEQUENCE [LARGE SCALE GENOMIC DNA]</scope>
    <source>
        <strain evidence="8 9">DSM 22554</strain>
    </source>
</reference>
<keyword evidence="6" id="KW-0812">Transmembrane</keyword>
<dbReference type="RefSeq" id="WP_132222049.1">
    <property type="nucleotide sequence ID" value="NZ_SMGO01000001.1"/>
</dbReference>
<feature type="region of interest" description="Disordered" evidence="5">
    <location>
        <begin position="245"/>
        <end position="276"/>
    </location>
</feature>
<dbReference type="Proteomes" id="UP000294616">
    <property type="component" value="Unassembled WGS sequence"/>
</dbReference>
<keyword evidence="2 4" id="KW-0479">Metal-binding</keyword>
<dbReference type="PANTHER" id="PTHR33751:SF1">
    <property type="entry name" value="CBB3-TYPE CYTOCHROME C OXIDASE SUBUNIT FIXP"/>
    <property type="match status" value="1"/>
</dbReference>
<dbReference type="EMBL" id="SMGO01000001">
    <property type="protein sequence ID" value="TCK85667.1"/>
    <property type="molecule type" value="Genomic_DNA"/>
</dbReference>
<evidence type="ECO:0000256" key="6">
    <source>
        <dbReference type="SAM" id="Phobius"/>
    </source>
</evidence>
<organism evidence="8 9">
    <name type="scientific">Albibacterium bauzanense</name>
    <dbReference type="NCBI Taxonomy" id="653929"/>
    <lineage>
        <taxon>Bacteria</taxon>
        <taxon>Pseudomonadati</taxon>
        <taxon>Bacteroidota</taxon>
        <taxon>Sphingobacteriia</taxon>
        <taxon>Sphingobacteriales</taxon>
        <taxon>Sphingobacteriaceae</taxon>
        <taxon>Albibacterium</taxon>
    </lineage>
</organism>
<dbReference type="PANTHER" id="PTHR33751">
    <property type="entry name" value="CBB3-TYPE CYTOCHROME C OXIDASE SUBUNIT FIXP"/>
    <property type="match status" value="1"/>
</dbReference>
<dbReference type="OrthoDB" id="9811281at2"/>
<dbReference type="Gene3D" id="6.10.280.130">
    <property type="match status" value="1"/>
</dbReference>
<feature type="compositionally biased region" description="Basic and acidic residues" evidence="5">
    <location>
        <begin position="251"/>
        <end position="263"/>
    </location>
</feature>
<keyword evidence="3 4" id="KW-0408">Iron</keyword>
<evidence type="ECO:0000256" key="3">
    <source>
        <dbReference type="ARBA" id="ARBA00023004"/>
    </source>
</evidence>
<keyword evidence="9" id="KW-1185">Reference proteome</keyword>
<dbReference type="InterPro" id="IPR050597">
    <property type="entry name" value="Cytochrome_c_Oxidase_Subunit"/>
</dbReference>
<evidence type="ECO:0000259" key="7">
    <source>
        <dbReference type="PROSITE" id="PS51007"/>
    </source>
</evidence>
<dbReference type="GO" id="GO:0046872">
    <property type="term" value="F:metal ion binding"/>
    <property type="evidence" value="ECO:0007669"/>
    <property type="project" value="UniProtKB-KW"/>
</dbReference>
<dbReference type="Pfam" id="PF14715">
    <property type="entry name" value="FixP_N"/>
    <property type="match status" value="1"/>
</dbReference>
<proteinExistence type="predicted"/>
<dbReference type="Pfam" id="PF13442">
    <property type="entry name" value="Cytochrome_CBB3"/>
    <property type="match status" value="1"/>
</dbReference>